<evidence type="ECO:0000259" key="5">
    <source>
        <dbReference type="Pfam" id="PF00609"/>
    </source>
</evidence>
<keyword evidence="2" id="KW-0547">Nucleotide-binding</keyword>
<sequence length="197" mass="22594">ELSSNELIFHTGHCSTSSNHNIDDHDDAGNDDDEVEDQKRILRGGGDAKGTGKETCNLPEDRLLMDDAVSLIVLNIPSYAGGSDIWSRADRWWNWQAVRGRSKDTLKGRCNFSDGKLDLLTYRDMLSFFLDIGFKIGNARRLYQGEGLFEFNFKKSTPTKRYYTYMQVDGEPLKVFNPDKAVIKFDRKIRVMVRKQE</sequence>
<evidence type="ECO:0000313" key="7">
    <source>
        <dbReference type="Proteomes" id="UP000574390"/>
    </source>
</evidence>
<dbReference type="SUPFAM" id="SSF111331">
    <property type="entry name" value="NAD kinase/diacylglycerol kinase-like"/>
    <property type="match status" value="1"/>
</dbReference>
<evidence type="ECO:0000256" key="1">
    <source>
        <dbReference type="ARBA" id="ARBA00022679"/>
    </source>
</evidence>
<accession>A0A7J6Q400</accession>
<dbReference type="PANTHER" id="PTHR11255">
    <property type="entry name" value="DIACYLGLYCEROL KINASE"/>
    <property type="match status" value="1"/>
</dbReference>
<keyword evidence="3" id="KW-0418">Kinase</keyword>
<evidence type="ECO:0000256" key="3">
    <source>
        <dbReference type="ARBA" id="ARBA00022777"/>
    </source>
</evidence>
<dbReference type="PANTHER" id="PTHR11255:SF121">
    <property type="entry name" value="DIACYLGLYCEROL KINASE (ATP)"/>
    <property type="match status" value="1"/>
</dbReference>
<feature type="domain" description="Diacylglycerol kinase accessory" evidence="5">
    <location>
        <begin position="66"/>
        <end position="172"/>
    </location>
</feature>
<comment type="caution">
    <text evidence="6">The sequence shown here is derived from an EMBL/GenBank/DDBJ whole genome shotgun (WGS) entry which is preliminary data.</text>
</comment>
<evidence type="ECO:0000256" key="2">
    <source>
        <dbReference type="ARBA" id="ARBA00022741"/>
    </source>
</evidence>
<keyword evidence="1" id="KW-0808">Transferase</keyword>
<protein>
    <recommendedName>
        <fullName evidence="5">Diacylglycerol kinase accessory domain-containing protein</fullName>
    </recommendedName>
</protein>
<dbReference type="GO" id="GO:0004143">
    <property type="term" value="F:ATP-dependent diacylglycerol kinase activity"/>
    <property type="evidence" value="ECO:0007669"/>
    <property type="project" value="InterPro"/>
</dbReference>
<proteinExistence type="predicted"/>
<dbReference type="EMBL" id="JABANM010032806">
    <property type="protein sequence ID" value="KAF4702320.1"/>
    <property type="molecule type" value="Genomic_DNA"/>
</dbReference>
<dbReference type="Pfam" id="PF00609">
    <property type="entry name" value="DAGK_acc"/>
    <property type="match status" value="1"/>
</dbReference>
<evidence type="ECO:0000313" key="6">
    <source>
        <dbReference type="EMBL" id="KAF4702320.1"/>
    </source>
</evidence>
<dbReference type="GO" id="GO:0007200">
    <property type="term" value="P:phospholipase C-activating G protein-coupled receptor signaling pathway"/>
    <property type="evidence" value="ECO:0007669"/>
    <property type="project" value="InterPro"/>
</dbReference>
<dbReference type="GO" id="GO:0005524">
    <property type="term" value="F:ATP binding"/>
    <property type="evidence" value="ECO:0007669"/>
    <property type="project" value="UniProtKB-KW"/>
</dbReference>
<name>A0A7J6Q400_PEROL</name>
<dbReference type="Proteomes" id="UP000574390">
    <property type="component" value="Unassembled WGS sequence"/>
</dbReference>
<dbReference type="GO" id="GO:0016020">
    <property type="term" value="C:membrane"/>
    <property type="evidence" value="ECO:0007669"/>
    <property type="project" value="TreeGrafter"/>
</dbReference>
<gene>
    <name evidence="6" type="ORF">FOZ62_026564</name>
</gene>
<dbReference type="AlphaFoldDB" id="A0A7J6Q400"/>
<organism evidence="6 7">
    <name type="scientific">Perkinsus olseni</name>
    <name type="common">Perkinsus atlanticus</name>
    <dbReference type="NCBI Taxonomy" id="32597"/>
    <lineage>
        <taxon>Eukaryota</taxon>
        <taxon>Sar</taxon>
        <taxon>Alveolata</taxon>
        <taxon>Perkinsozoa</taxon>
        <taxon>Perkinsea</taxon>
        <taxon>Perkinsida</taxon>
        <taxon>Perkinsidae</taxon>
        <taxon>Perkinsus</taxon>
    </lineage>
</organism>
<reference evidence="6 7" key="1">
    <citation type="submission" date="2020-04" db="EMBL/GenBank/DDBJ databases">
        <title>Perkinsus olseni comparative genomics.</title>
        <authorList>
            <person name="Bogema D.R."/>
        </authorList>
    </citation>
    <scope>NUCLEOTIDE SEQUENCE [LARGE SCALE GENOMIC DNA]</scope>
    <source>
        <strain evidence="6">ATCC PRA-205</strain>
    </source>
</reference>
<keyword evidence="4" id="KW-0067">ATP-binding</keyword>
<dbReference type="InterPro" id="IPR000756">
    <property type="entry name" value="Diacylglycerol_kin_accessory"/>
</dbReference>
<feature type="non-terminal residue" evidence="6">
    <location>
        <position position="197"/>
    </location>
</feature>
<dbReference type="InterPro" id="IPR016064">
    <property type="entry name" value="NAD/diacylglycerol_kinase_sf"/>
</dbReference>
<dbReference type="InterPro" id="IPR037607">
    <property type="entry name" value="DGK"/>
</dbReference>
<evidence type="ECO:0000256" key="4">
    <source>
        <dbReference type="ARBA" id="ARBA00022840"/>
    </source>
</evidence>